<proteinExistence type="predicted"/>
<name>A0A9W5LF31_9BACI</name>
<evidence type="ECO:0000313" key="1">
    <source>
        <dbReference type="EMBL" id="ELS59559.1"/>
    </source>
</evidence>
<comment type="caution">
    <text evidence="1">The sequence shown here is derived from an EMBL/GenBank/DDBJ whole genome shotgun (WGS) entry which is preliminary data.</text>
</comment>
<evidence type="ECO:0000313" key="2">
    <source>
        <dbReference type="Proteomes" id="UP000011182"/>
    </source>
</evidence>
<accession>A0A9W5LF31</accession>
<protein>
    <submittedName>
        <fullName evidence="1">Uncharacterized protein</fullName>
    </submittedName>
</protein>
<dbReference type="Proteomes" id="UP000011182">
    <property type="component" value="Unassembled WGS sequence"/>
</dbReference>
<dbReference type="EMBL" id="AMXN01000009">
    <property type="protein sequence ID" value="ELS59559.1"/>
    <property type="molecule type" value="Genomic_DNA"/>
</dbReference>
<reference evidence="1 2" key="1">
    <citation type="journal article" date="2014" name="Syst. Appl. Microbiol.">
        <title>Genomic insights into the taxonomic status of the three subspecies of Bacillus subtilis.</title>
        <authorList>
            <person name="Yi H."/>
            <person name="Chun J."/>
            <person name="Cha C.J."/>
        </authorList>
    </citation>
    <scope>NUCLEOTIDE SEQUENCE [LARGE SCALE GENOMIC DNA]</scope>
    <source>
        <strain evidence="1 2">KCTC 13429</strain>
    </source>
</reference>
<gene>
    <name evidence="1" type="ORF">BSI_39400</name>
</gene>
<sequence>MDTYFKGKIKEHNVITDCDIDKVLHKMYLRFGFREYKRNNYEHVFDLLGISAPDCKAIIANEQVLEQLHIFPSADYLSSSPSI</sequence>
<dbReference type="AlphaFoldDB" id="A0A9W5LF31"/>
<keyword evidence="2" id="KW-1185">Reference proteome</keyword>
<organism evidence="1 2">
    <name type="scientific">Bacillus inaquosorum KCTC 13429</name>
    <dbReference type="NCBI Taxonomy" id="1236548"/>
    <lineage>
        <taxon>Bacteria</taxon>
        <taxon>Bacillati</taxon>
        <taxon>Bacillota</taxon>
        <taxon>Bacilli</taxon>
        <taxon>Bacillales</taxon>
        <taxon>Bacillaceae</taxon>
        <taxon>Bacillus</taxon>
    </lineage>
</organism>